<dbReference type="Proteomes" id="UP000287233">
    <property type="component" value="Chromosome"/>
</dbReference>
<dbReference type="EC" id="2.7.13.3" evidence="2"/>
<evidence type="ECO:0000313" key="5">
    <source>
        <dbReference type="Proteomes" id="UP000287233"/>
    </source>
</evidence>
<dbReference type="PANTHER" id="PTHR43065:SF47">
    <property type="match status" value="1"/>
</dbReference>
<dbReference type="InterPro" id="IPR005467">
    <property type="entry name" value="His_kinase_dom"/>
</dbReference>
<dbReference type="SUPFAM" id="SSF55874">
    <property type="entry name" value="ATPase domain of HSP90 chaperone/DNA topoisomerase II/histidine kinase"/>
    <property type="match status" value="1"/>
</dbReference>
<dbReference type="PRINTS" id="PR00344">
    <property type="entry name" value="BCTRLSENSOR"/>
</dbReference>
<proteinExistence type="predicted"/>
<reference evidence="5" key="1">
    <citation type="submission" date="2018-12" db="EMBL/GenBank/DDBJ databases">
        <title>Complete genome sequence of an uncultured bacterium of the candidate phylum Bipolaricaulota.</title>
        <authorList>
            <person name="Kadnikov V.V."/>
            <person name="Mardanov A.V."/>
            <person name="Beletsky A.V."/>
            <person name="Frank Y.A."/>
            <person name="Karnachuk O.V."/>
            <person name="Ravin N.V."/>
        </authorList>
    </citation>
    <scope>NUCLEOTIDE SEQUENCE [LARGE SCALE GENOMIC DNA]</scope>
</reference>
<dbReference type="Gene3D" id="3.30.565.10">
    <property type="entry name" value="Histidine kinase-like ATPase, C-terminal domain"/>
    <property type="match status" value="1"/>
</dbReference>
<dbReference type="EMBL" id="CP034928">
    <property type="protein sequence ID" value="QAA76870.1"/>
    <property type="molecule type" value="Genomic_DNA"/>
</dbReference>
<gene>
    <name evidence="4" type="ORF">BIP78_1104</name>
</gene>
<dbReference type="KEGG" id="bih:BIP78_1104"/>
<accession>A0A410FVE0</accession>
<dbReference type="PANTHER" id="PTHR43065">
    <property type="entry name" value="SENSOR HISTIDINE KINASE"/>
    <property type="match status" value="1"/>
</dbReference>
<evidence type="ECO:0000259" key="3">
    <source>
        <dbReference type="PROSITE" id="PS50109"/>
    </source>
</evidence>
<dbReference type="Pfam" id="PF02518">
    <property type="entry name" value="HATPase_c"/>
    <property type="match status" value="1"/>
</dbReference>
<dbReference type="PROSITE" id="PS50109">
    <property type="entry name" value="HIS_KIN"/>
    <property type="match status" value="1"/>
</dbReference>
<organism evidence="4 5">
    <name type="scientific">Bipolaricaulis sibiricus</name>
    <dbReference type="NCBI Taxonomy" id="2501609"/>
    <lineage>
        <taxon>Bacteria</taxon>
        <taxon>Candidatus Bipolaricaulota</taxon>
        <taxon>Candidatus Bipolaricaulia</taxon>
        <taxon>Candidatus Bipolaricaulales</taxon>
        <taxon>Candidatus Bipolaricaulaceae</taxon>
        <taxon>Candidatus Bipolaricaulis</taxon>
    </lineage>
</organism>
<evidence type="ECO:0000313" key="4">
    <source>
        <dbReference type="EMBL" id="QAA76870.1"/>
    </source>
</evidence>
<dbReference type="InterPro" id="IPR036890">
    <property type="entry name" value="HATPase_C_sf"/>
</dbReference>
<dbReference type="SMART" id="SM00387">
    <property type="entry name" value="HATPase_c"/>
    <property type="match status" value="1"/>
</dbReference>
<evidence type="ECO:0000256" key="2">
    <source>
        <dbReference type="ARBA" id="ARBA00012438"/>
    </source>
</evidence>
<dbReference type="InterPro" id="IPR004358">
    <property type="entry name" value="Sig_transdc_His_kin-like_C"/>
</dbReference>
<dbReference type="InterPro" id="IPR003594">
    <property type="entry name" value="HATPase_dom"/>
</dbReference>
<dbReference type="AlphaFoldDB" id="A0A410FVE0"/>
<dbReference type="GO" id="GO:0004673">
    <property type="term" value="F:protein histidine kinase activity"/>
    <property type="evidence" value="ECO:0007669"/>
    <property type="project" value="UniProtKB-EC"/>
</dbReference>
<evidence type="ECO:0000256" key="1">
    <source>
        <dbReference type="ARBA" id="ARBA00000085"/>
    </source>
</evidence>
<protein>
    <recommendedName>
        <fullName evidence="2">histidine kinase</fullName>
        <ecNumber evidence="2">2.7.13.3</ecNumber>
    </recommendedName>
</protein>
<feature type="domain" description="Histidine kinase" evidence="3">
    <location>
        <begin position="1"/>
        <end position="105"/>
    </location>
</feature>
<name>A0A410FVE0_BIPS1</name>
<comment type="catalytic activity">
    <reaction evidence="1">
        <text>ATP + protein L-histidine = ADP + protein N-phospho-L-histidine.</text>
        <dbReference type="EC" id="2.7.13.3"/>
    </reaction>
</comment>
<sequence length="183" mass="19874">MIEDLAMHVADLVENSLRAGARHITVAVARKGDALQIEVSDDGSGMSEAQRARATDPFFTTKPRAQIGLGLPLLVQTAEGTGGACCVEPRPERGTRVVARFGWDHPDRPPLGDLVGTLVPLIATSPGVEFTVELSDDQTTWRLCTHEIRERIGDIPLTHPEVLSFLEQSLREGMDAAGLKEER</sequence>